<name>A0A0G2HTS5_9PEZI</name>
<feature type="region of interest" description="Disordered" evidence="6">
    <location>
        <begin position="65"/>
        <end position="195"/>
    </location>
</feature>
<comment type="caution">
    <text evidence="9">The sequence shown here is derived from an EMBL/GenBank/DDBJ whole genome shotgun (WGS) entry which is preliminary data.</text>
</comment>
<evidence type="ECO:0000256" key="6">
    <source>
        <dbReference type="SAM" id="MobiDB-lite"/>
    </source>
</evidence>
<feature type="region of interest" description="Disordered" evidence="6">
    <location>
        <begin position="2501"/>
        <end position="2543"/>
    </location>
</feature>
<dbReference type="PANTHER" id="PTHR45626">
    <property type="entry name" value="TRANSCRIPTION TERMINATION FACTOR 2-RELATED"/>
    <property type="match status" value="1"/>
</dbReference>
<feature type="domain" description="Helicase C-terminal" evidence="8">
    <location>
        <begin position="2284"/>
        <end position="2398"/>
    </location>
</feature>
<evidence type="ECO:0000256" key="1">
    <source>
        <dbReference type="ARBA" id="ARBA00022603"/>
    </source>
</evidence>
<dbReference type="Pfam" id="PF00145">
    <property type="entry name" value="DNA_methylase"/>
    <property type="match status" value="1"/>
</dbReference>
<evidence type="ECO:0000313" key="10">
    <source>
        <dbReference type="Proteomes" id="UP000034680"/>
    </source>
</evidence>
<dbReference type="PANTHER" id="PTHR45626:SF26">
    <property type="entry name" value="FAMILY HELICASE, PUTATIVE (AFU_ORTHOLOGUE AFUA_2G09120)-RELATED"/>
    <property type="match status" value="1"/>
</dbReference>
<evidence type="ECO:0000256" key="3">
    <source>
        <dbReference type="ARBA" id="ARBA00022741"/>
    </source>
</evidence>
<evidence type="ECO:0000313" key="9">
    <source>
        <dbReference type="EMBL" id="KKY38208.1"/>
    </source>
</evidence>
<protein>
    <submittedName>
        <fullName evidence="9">Putative dna repair protein rad8</fullName>
    </submittedName>
</protein>
<dbReference type="Proteomes" id="UP000034680">
    <property type="component" value="Unassembled WGS sequence"/>
</dbReference>
<dbReference type="Pfam" id="PF00176">
    <property type="entry name" value="SNF2-rel_dom"/>
    <property type="match status" value="1"/>
</dbReference>
<keyword evidence="10" id="KW-1185">Reference proteome</keyword>
<evidence type="ECO:0000259" key="8">
    <source>
        <dbReference type="Pfam" id="PF00271"/>
    </source>
</evidence>
<dbReference type="InterPro" id="IPR050628">
    <property type="entry name" value="SNF2_RAD54_helicase_TF"/>
</dbReference>
<keyword evidence="4" id="KW-0378">Hydrolase</keyword>
<feature type="region of interest" description="Disordered" evidence="6">
    <location>
        <begin position="1567"/>
        <end position="1587"/>
    </location>
</feature>
<dbReference type="GO" id="GO:0016787">
    <property type="term" value="F:hydrolase activity"/>
    <property type="evidence" value="ECO:0007669"/>
    <property type="project" value="UniProtKB-KW"/>
</dbReference>
<dbReference type="SUPFAM" id="SSF53335">
    <property type="entry name" value="S-adenosyl-L-methionine-dependent methyltransferases"/>
    <property type="match status" value="1"/>
</dbReference>
<keyword evidence="3" id="KW-0547">Nucleotide-binding</keyword>
<proteinExistence type="predicted"/>
<reference evidence="9 10" key="1">
    <citation type="submission" date="2015-05" db="EMBL/GenBank/DDBJ databases">
        <title>Distinctive expansion of gene families associated with plant cell wall degradation and secondary metabolism in the genomes of grapevine trunk pathogens.</title>
        <authorList>
            <person name="Lawrence D.P."/>
            <person name="Travadon R."/>
            <person name="Rolshausen P.E."/>
            <person name="Baumgartner K."/>
        </authorList>
    </citation>
    <scope>NUCLEOTIDE SEQUENCE [LARGE SCALE GENOMIC DNA]</scope>
    <source>
        <strain evidence="9">DA912</strain>
    </source>
</reference>
<gene>
    <name evidence="9" type="ORF">UCDDA912_g01796</name>
</gene>
<dbReference type="InterPro" id="IPR027417">
    <property type="entry name" value="P-loop_NTPase"/>
</dbReference>
<feature type="compositionally biased region" description="Polar residues" evidence="6">
    <location>
        <begin position="79"/>
        <end position="108"/>
    </location>
</feature>
<feature type="compositionally biased region" description="Basic and acidic residues" evidence="6">
    <location>
        <begin position="186"/>
        <end position="195"/>
    </location>
</feature>
<feature type="compositionally biased region" description="Basic and acidic residues" evidence="6">
    <location>
        <begin position="2533"/>
        <end position="2543"/>
    </location>
</feature>
<dbReference type="InterPro" id="IPR029063">
    <property type="entry name" value="SAM-dependent_MTases_sf"/>
</dbReference>
<keyword evidence="1" id="KW-0489">Methyltransferase</keyword>
<evidence type="ECO:0000256" key="5">
    <source>
        <dbReference type="ARBA" id="ARBA00022840"/>
    </source>
</evidence>
<dbReference type="InterPro" id="IPR000330">
    <property type="entry name" value="SNF2_N"/>
</dbReference>
<dbReference type="Gene3D" id="3.40.50.300">
    <property type="entry name" value="P-loop containing nucleotide triphosphate hydrolases"/>
    <property type="match status" value="2"/>
</dbReference>
<dbReference type="OrthoDB" id="423221at2759"/>
<evidence type="ECO:0000256" key="4">
    <source>
        <dbReference type="ARBA" id="ARBA00022801"/>
    </source>
</evidence>
<evidence type="ECO:0000256" key="2">
    <source>
        <dbReference type="ARBA" id="ARBA00022679"/>
    </source>
</evidence>
<organism evidence="9 10">
    <name type="scientific">Diaporthe ampelina</name>
    <dbReference type="NCBI Taxonomy" id="1214573"/>
    <lineage>
        <taxon>Eukaryota</taxon>
        <taxon>Fungi</taxon>
        <taxon>Dikarya</taxon>
        <taxon>Ascomycota</taxon>
        <taxon>Pezizomycotina</taxon>
        <taxon>Sordariomycetes</taxon>
        <taxon>Sordariomycetidae</taxon>
        <taxon>Diaporthales</taxon>
        <taxon>Diaporthaceae</taxon>
        <taxon>Diaporthe</taxon>
    </lineage>
</organism>
<keyword evidence="2" id="KW-0808">Transferase</keyword>
<accession>A0A0G2HTS5</accession>
<dbReference type="SUPFAM" id="SSF52540">
    <property type="entry name" value="P-loop containing nucleoside triphosphate hydrolases"/>
    <property type="match status" value="2"/>
</dbReference>
<keyword evidence="5" id="KW-0067">ATP-binding</keyword>
<evidence type="ECO:0000259" key="7">
    <source>
        <dbReference type="Pfam" id="PF00176"/>
    </source>
</evidence>
<dbReference type="GO" id="GO:0006281">
    <property type="term" value="P:DNA repair"/>
    <property type="evidence" value="ECO:0007669"/>
    <property type="project" value="TreeGrafter"/>
</dbReference>
<dbReference type="Gene3D" id="3.40.50.150">
    <property type="entry name" value="Vaccinia Virus protein VP39"/>
    <property type="match status" value="1"/>
</dbReference>
<dbReference type="InterPro" id="IPR001525">
    <property type="entry name" value="C5_MeTfrase"/>
</dbReference>
<dbReference type="GO" id="GO:0032259">
    <property type="term" value="P:methylation"/>
    <property type="evidence" value="ECO:0007669"/>
    <property type="project" value="UniProtKB-KW"/>
</dbReference>
<dbReference type="InterPro" id="IPR001650">
    <property type="entry name" value="Helicase_C-like"/>
</dbReference>
<dbReference type="Pfam" id="PF00271">
    <property type="entry name" value="Helicase_C"/>
    <property type="match status" value="1"/>
</dbReference>
<dbReference type="GO" id="GO:0005634">
    <property type="term" value="C:nucleus"/>
    <property type="evidence" value="ECO:0007669"/>
    <property type="project" value="TreeGrafter"/>
</dbReference>
<feature type="domain" description="SNF2 N-terminal" evidence="7">
    <location>
        <begin position="1377"/>
        <end position="1485"/>
    </location>
</feature>
<dbReference type="GO" id="GO:0008094">
    <property type="term" value="F:ATP-dependent activity, acting on DNA"/>
    <property type="evidence" value="ECO:0007669"/>
    <property type="project" value="TreeGrafter"/>
</dbReference>
<dbReference type="GO" id="GO:0005524">
    <property type="term" value="F:ATP binding"/>
    <property type="evidence" value="ECO:0007669"/>
    <property type="project" value="UniProtKB-KW"/>
</dbReference>
<sequence length="2543" mass="286858">MSKTITWNKHRMISCQKKSTLHISRLHIAFSLGPGLQEYTDEFMSVPGHAIQGDDVAMEATPTRVTRSRSAEQAGAPLSLSNAEMTFNNSDQSKSSGTLPTPNGTSLKDQYMTVKRKADALESPSESVKVPRIGNGQPAKSQSLRQRTIMEMYGDNSPKRETPGGNPPGSPDGGGGGDSSESASDMEPRSTDKPLRSLREIVQRMMDDASQTGLGFYTASGRQYYIRVGTLCSGTDAPVHVMNLFQMLKNSAGDPVFTTINCFGCEIEPYKQSFLMRNSKPELLFKDAKDFADGDAERAFLVTGAQADIPSVDLFIAGTSCVDFSSLSSTKIREYAGMSDAIEEWKALKEKHLDKLSRHHLSDDSWRAAISAMSKKTERKNTSTKTFAAAMNYARWHQPMVLIFENVDSAPWEGLVASGLLQLMGYAATVHRLDTKNYHMPQTRVRKYMIAFSHRAFTLEGAKALCKLLDEETLPSLRHTHSNSVTDFILPPNSLELHRARNEMELAAQAVRERDANWSFSKSRHTAFRRTHNIPDLRLWIRWLENAMSNAPANMWKAWENRQPCRVSDVMECIFTLGLFGQGKAHGFYDLRFKAQIIDCSQNVDRITPNIVFGRTGCLTPNAIPVLTLEARPITGTESLRLQGLPVENFDMSVETQAQLQDLAGNAMTTTVVGAVILAALSAVARLDRVQGLGWLEEMFQQGDFKPKAKIMNSFHDDRASINHGRQRRLHIKLDAYIIPRTQITTMPRIDLDAHTVPQSASGAREILSLGDRARRRCVCQHILAYSSVELHVCAVCGASFCKSCKGNPEHVLRKSPDSLEDLKSLPYSQAEHEFRKCFPPMLWMRSEASTLVRKLDHALLPSTYNDFQRGELASSIIEGLCKSTYQLQFVEITDAVRLEYAADSTFILRVVVEKAEIVWYLHLDQFSRAGKKLSGVLTTGQPIARAVLGPEDRDQFPGARAWEFWIPRKVSFPLELQVQAKQGIRLTEVGDLGSMPGPAQRSIKELQGSVWTFHPECGFAENALWVCDGPNQKLFLFKDIDPIGPAEEDVFVISPSSREMGRTPNPETRPVLLRIHQAHQIHQTFKKVLVHEEPFLVNEGYEWSIEGFVDGWWERFETHGIRVEGFPNMECEGARALPKGAPASIRRPGDSSGAPDYRDLCDKHQGLLTMSLPILGKEEETTKTQEMLKTLDLTHQLDLAELTRLIGPLYSAVEMGLVGTGHRISVIQEGVELSADCAPCAPKIPEVFYVKPAPDRDAGSRATGPVIARHRAADQQRYEQNLQSKPVLLRIDHNVKSAFDEWQMKKDGFHYVDVRIIAHGHALLHQARAHLPEHPAQYRDGEETIGSFVETEVAEVYLEKLHLRVYADAKRPVFRRGRVVADNVGFGKTAVCLGLIDVQHHVDRREFMGFRVQDGDLDGLVHLHSTLVIVPNQLTQQWVDEAKRFLNQRQYKVVMIQTFAAFQKLKISELKQADIIVCSNKVFQDNKYHLELSRYCSTNGLDKIRTMQKVYRAWYKQFQSNFSLVRDKVVQIVERNNKTLTKQQRVSLRQKLEQIRTNQLSVDGEEDLSFAPSDNQPKGSRRKSASKAVQEAEIDWQPLLLFEMFSFSRVIWDEFPYENIPVTEFVANCATSSKWMLSGTPPMDTLGDICKVAYLFNVHVARPLQLIKGRQPSICEHEPLAPHSDLESTSLFQSRHSPRMLVERHEQSLAFVRVFMRKNDRRTEVSKIDKPVVLTMSTISFMSYAELQLELRSRQYNANNVGAESRRRLMSRVAWKGKQSGRDRSVEALFIRASGSPDDVLRHSGLTGLRDVDATKKLLANTDEEIRGMEDRGRELLAKAIFLAYRLTFITISNTKDEIDGQEDRQINYYQTLVSLVDSVLEVDISLFQSWEAFESAMRMLIWDEGVREALSKFRNLPQGQLQLVLREAFDKTKLCKPPREQPEGPRGNALKKEKVRANFEAKKEFLETFRKWLTKTPLHSRRWFLFDRVTDLDAAEEELLRLEWLEKVPWENNCDASAGQPHMVVPISKLREPWGAPQPDEFDLQYLKALDESRRDKLENREKVSPEGTAALASSLHDYKDTKAFWEEECNRRGLVAKSTDTKDTLIARVAADKAKLATDKDYVSPESCGVSLTDFPQQGKKRIRGGNMEVIFDGLMQTVDGQTSLHERSIVAHARRNLQEVVSTILQDQWVCHDPQCGESRDAHYVSLLCGHVHCGQPDNGRLCGVNLCQRRVKDVCIPLSKITKAERVISASGLSGAISQNPDSYLDSAPVFQGSTVGPKARAVINLIRRIDDSDAVVVFVQNAAMEKDIYSELAAANISHVTSLMLQRNEAGNLEKFKKGGFKVLVQTINSEQAAGSNLHNANHIIFMSPLVSRKQGDWDDHMRQALGRCVRFRQSKTVYVYHMLMDETVEVDTLEWRMKKEIIVTDGQAVARFNECSTRDFLARYEDDETATKLQLAPGESRAFSILPRDDIQHLMGDDYLSLASIKALRTIDESMADNDGERDEQTGNGEFEYLLEPQVDYEGEDQGGHDEDIYGA</sequence>
<reference evidence="9 10" key="2">
    <citation type="submission" date="2015-05" db="EMBL/GenBank/DDBJ databases">
        <authorList>
            <person name="Morales-Cruz A."/>
            <person name="Amrine K.C."/>
            <person name="Cantu D."/>
        </authorList>
    </citation>
    <scope>NUCLEOTIDE SEQUENCE [LARGE SCALE GENOMIC DNA]</scope>
    <source>
        <strain evidence="9">DA912</strain>
    </source>
</reference>
<dbReference type="GO" id="GO:0008168">
    <property type="term" value="F:methyltransferase activity"/>
    <property type="evidence" value="ECO:0007669"/>
    <property type="project" value="UniProtKB-KW"/>
</dbReference>
<dbReference type="EMBL" id="LCUC01000060">
    <property type="protein sequence ID" value="KKY38208.1"/>
    <property type="molecule type" value="Genomic_DNA"/>
</dbReference>
<dbReference type="STRING" id="1214573.A0A0G2HTS5"/>